<evidence type="ECO:0000259" key="1">
    <source>
        <dbReference type="Pfam" id="PF11274"/>
    </source>
</evidence>
<dbReference type="SUPFAM" id="SSF55961">
    <property type="entry name" value="Bet v1-like"/>
    <property type="match status" value="1"/>
</dbReference>
<protein>
    <recommendedName>
        <fullName evidence="1">DUF3074 domain-containing protein</fullName>
    </recommendedName>
</protein>
<proteinExistence type="predicted"/>
<dbReference type="PANTHER" id="PTHR40370:SF1">
    <property type="entry name" value="DUF3074 DOMAIN-CONTAINING PROTEIN"/>
    <property type="match status" value="1"/>
</dbReference>
<reference evidence="2 3" key="2">
    <citation type="submission" date="2019-11" db="EMBL/GenBank/DDBJ databases">
        <authorList>
            <person name="Lu H."/>
        </authorList>
    </citation>
    <scope>NUCLEOTIDE SEQUENCE [LARGE SCALE GENOMIC DNA]</scope>
    <source>
        <strain evidence="2 3">FIM1</strain>
    </source>
</reference>
<organism evidence="2 3">
    <name type="scientific">Kluyveromyces marxianus</name>
    <name type="common">Yeast</name>
    <name type="synonym">Candida kefyr</name>
    <dbReference type="NCBI Taxonomy" id="4911"/>
    <lineage>
        <taxon>Eukaryota</taxon>
        <taxon>Fungi</taxon>
        <taxon>Dikarya</taxon>
        <taxon>Ascomycota</taxon>
        <taxon>Saccharomycotina</taxon>
        <taxon>Saccharomycetes</taxon>
        <taxon>Saccharomycetales</taxon>
        <taxon>Saccharomycetaceae</taxon>
        <taxon>Kluyveromyces</taxon>
    </lineage>
</organism>
<feature type="domain" description="DUF3074" evidence="1">
    <location>
        <begin position="69"/>
        <end position="280"/>
    </location>
</feature>
<dbReference type="EMBL" id="CP015060">
    <property type="protein sequence ID" value="QGN17881.1"/>
    <property type="molecule type" value="Genomic_DNA"/>
</dbReference>
<dbReference type="Pfam" id="PF11274">
    <property type="entry name" value="DUF3074"/>
    <property type="match status" value="1"/>
</dbReference>
<evidence type="ECO:0000313" key="2">
    <source>
        <dbReference type="EMBL" id="QGN17881.1"/>
    </source>
</evidence>
<keyword evidence="3" id="KW-1185">Reference proteome</keyword>
<dbReference type="InterPro" id="IPR024500">
    <property type="entry name" value="DUF3074"/>
</dbReference>
<name>A0ABX6F1X3_KLUMA</name>
<sequence>MQINSSPLKEDQLSFDERSVRQTAENLIESVKNWKKGKCYKFSLNADNCTEDSKCEVQTYGQTIDGDYWLCRQSQHKISPENYRRFVQVLNGSKWDADAQKWVLADRAARSKMEQQYIETLSKCRVEKLVPPVKEGEEEEEEQQQQPPLDQTVPFGWVLVNLEYELGKPLATREFNEWVCPLLPATVTAPGAGAGAGAGPALETSYVVSAVADHPIRDPVHHTHAYYASVEQLKYDHSSHVLVWTMCTTSDAGGNVPKWIQNATIARTVAKDVPYLINWLK</sequence>
<accession>A0ABX6F1X3</accession>
<dbReference type="PANTHER" id="PTHR40370">
    <property type="entry name" value="EXPRESSED PROTEIN"/>
    <property type="match status" value="1"/>
</dbReference>
<reference evidence="2 3" key="1">
    <citation type="submission" date="2016-03" db="EMBL/GenBank/DDBJ databases">
        <title>How can Kluyveromyces marxianus grow so fast - potential evolutionary course in Saccharomyces Complex revealed by comparative genomics.</title>
        <authorList>
            <person name="Mo W."/>
            <person name="Lu W."/>
            <person name="Yang X."/>
            <person name="Qi J."/>
            <person name="Lv H."/>
        </authorList>
    </citation>
    <scope>NUCLEOTIDE SEQUENCE [LARGE SCALE GENOMIC DNA]</scope>
    <source>
        <strain evidence="2 3">FIM1</strain>
    </source>
</reference>
<gene>
    <name evidence="2" type="ORF">FIM1_5090</name>
</gene>
<evidence type="ECO:0000313" key="3">
    <source>
        <dbReference type="Proteomes" id="UP000422736"/>
    </source>
</evidence>
<dbReference type="Proteomes" id="UP000422736">
    <property type="component" value="Chromosome 8"/>
</dbReference>